<dbReference type="InterPro" id="IPR055918">
    <property type="entry name" value="DUF7495"/>
</dbReference>
<evidence type="ECO:0000259" key="2">
    <source>
        <dbReference type="Pfam" id="PF24325"/>
    </source>
</evidence>
<keyword evidence="4" id="KW-1185">Reference proteome</keyword>
<evidence type="ECO:0000313" key="3">
    <source>
        <dbReference type="EMBL" id="CAJ1401416.1"/>
    </source>
</evidence>
<evidence type="ECO:0000313" key="4">
    <source>
        <dbReference type="Proteomes" id="UP001178507"/>
    </source>
</evidence>
<dbReference type="InterPro" id="IPR013320">
    <property type="entry name" value="ConA-like_dom_sf"/>
</dbReference>
<dbReference type="EMBL" id="CAUJNA010003414">
    <property type="protein sequence ID" value="CAJ1401416.1"/>
    <property type="molecule type" value="Genomic_DNA"/>
</dbReference>
<reference evidence="3" key="1">
    <citation type="submission" date="2023-08" db="EMBL/GenBank/DDBJ databases">
        <authorList>
            <person name="Chen Y."/>
            <person name="Shah S."/>
            <person name="Dougan E. K."/>
            <person name="Thang M."/>
            <person name="Chan C."/>
        </authorList>
    </citation>
    <scope>NUCLEOTIDE SEQUENCE</scope>
</reference>
<dbReference type="Proteomes" id="UP001178507">
    <property type="component" value="Unassembled WGS sequence"/>
</dbReference>
<proteinExistence type="predicted"/>
<name>A0AA36JAD0_9DINO</name>
<dbReference type="AlphaFoldDB" id="A0AA36JAD0"/>
<sequence>MALTDLFQVRLVLRVLSLQLCFYVARSYEAKASGLVMKLQDSLASGLYQDSLASPEAIVRSVRKAAPGEKIQELLSQINTTLDSELSQMMFEESRSSGSEELRRLRERFEDCRHGVQAVLLDDSMRSSHRSCRLQEAAARAALQRCQRDCQSLEQAYHLQRKSCNEAQDALDSAICAQQRRPCDHRLACEAKALDAMNTAMDTIEAQEREYFGLSKAKASVACLLSSLRRGEDAHEALAACQTVTERRLAPFELPALPELSPCEPAHAAADYRDLPKEAPAKPCSSACCASLLQDSNEDSDDFEEATKTRVAGKRNATNTTLQLEAGYVLVRVLEKSPQGEVSTITKQEFNERLEPTNKNTTYPLVKRICPSCAATHTEIFYRRYTPLKSFSPYEALACAWNEDVENVQGKDFKIFSNLNDALADKNAWTSCTYSPQGSGRGFPNECGPKDPVGEQWNSVPVDAGVANGKCSIDKGGRAVSYYMLLPIVPQKFRVGLSVDKDGHTKSLGGSEFNRRFQESRYHIIKRTCESCSKSHKYIYYRRLTNVDTYEPYKTLACDWQAGADNAFMVDFKLFSTLQDALADDNAWDYCGFDSGSGFPGSCSPTGKAKTGQSNYLSVRGCTWKKSDKAVTFELYEDEDLEIEAKMISWYGPRPDWSKKAEVDNPQFAIDAGDAKDLVKDTGFTMMSMVRRDEASGPLTIFSAGHDSSSMDVDLRAFSNSDSTFSFRFSGQECTTAATEKSEQAIWQHVAFTYDMKLNETRIYLNGLEVKACPFPTAYSPDDAAKMMVGAYKTQALWGGALKEMKIWGQSLSGPLMARLAGDLAMPQAMVWFSHVDGWSRTGFGEAVGFCAKHHMKLAHYEDYCKANSEGVLTVNPRVAPGDQWAPFASEQGNNSWVQIGNGASTKNPVEACKSYEQEFGEKPAWGLDGKANRYKSFLACKAWYGFIMYPEDKGQGKCEGEVLPQQNEAKSEAACKMHCVKEQSCHFASFVGGDSDSSCTLFSTCDSWSKQSSSTTFVKKPLR</sequence>
<keyword evidence="1" id="KW-0732">Signal</keyword>
<accession>A0AA36JAD0</accession>
<feature type="domain" description="DUF7495" evidence="2">
    <location>
        <begin position="831"/>
        <end position="942"/>
    </location>
</feature>
<protein>
    <recommendedName>
        <fullName evidence="2">DUF7495 domain-containing protein</fullName>
    </recommendedName>
</protein>
<dbReference type="Gene3D" id="2.60.120.200">
    <property type="match status" value="1"/>
</dbReference>
<gene>
    <name evidence="3" type="ORF">EVOR1521_LOCUS24566</name>
</gene>
<feature type="signal peptide" evidence="1">
    <location>
        <begin position="1"/>
        <end position="27"/>
    </location>
</feature>
<dbReference type="Pfam" id="PF13385">
    <property type="entry name" value="Laminin_G_3"/>
    <property type="match status" value="1"/>
</dbReference>
<evidence type="ECO:0000256" key="1">
    <source>
        <dbReference type="SAM" id="SignalP"/>
    </source>
</evidence>
<dbReference type="SUPFAM" id="SSF49899">
    <property type="entry name" value="Concanavalin A-like lectins/glucanases"/>
    <property type="match status" value="1"/>
</dbReference>
<comment type="caution">
    <text evidence="3">The sequence shown here is derived from an EMBL/GenBank/DDBJ whole genome shotgun (WGS) entry which is preliminary data.</text>
</comment>
<feature type="chain" id="PRO_5041414095" description="DUF7495 domain-containing protein" evidence="1">
    <location>
        <begin position="28"/>
        <end position="1024"/>
    </location>
</feature>
<organism evidence="3 4">
    <name type="scientific">Effrenium voratum</name>
    <dbReference type="NCBI Taxonomy" id="2562239"/>
    <lineage>
        <taxon>Eukaryota</taxon>
        <taxon>Sar</taxon>
        <taxon>Alveolata</taxon>
        <taxon>Dinophyceae</taxon>
        <taxon>Suessiales</taxon>
        <taxon>Symbiodiniaceae</taxon>
        <taxon>Effrenium</taxon>
    </lineage>
</organism>
<dbReference type="Pfam" id="PF24325">
    <property type="entry name" value="DUF7495"/>
    <property type="match status" value="1"/>
</dbReference>